<sequence>MALSPVVTTDACTRAIWHSAPERSLDPILREVSHVLTFFQEWLDKGYFPSTLKVYVPAIAVNHSLLVGKSIFLRALEGLPFQPLQMVDLRPMSLKTALLLTLALVKRVSDLQALSVTASCLEYGQLKGLLVTKQRLSRWIVDAIVLTYEVAGRQCPICVRAHSTREDGLFLGVVQYDFHWGDLCGHQLVVAIYLC</sequence>
<protein>
    <submittedName>
        <fullName evidence="1">Modification methylase Eco47II</fullName>
    </submittedName>
</protein>
<proteinExistence type="predicted"/>
<organism evidence="1 2">
    <name type="scientific">Labeo rohita</name>
    <name type="common">Indian major carp</name>
    <name type="synonym">Cyprinus rohita</name>
    <dbReference type="NCBI Taxonomy" id="84645"/>
    <lineage>
        <taxon>Eukaryota</taxon>
        <taxon>Metazoa</taxon>
        <taxon>Chordata</taxon>
        <taxon>Craniata</taxon>
        <taxon>Vertebrata</taxon>
        <taxon>Euteleostomi</taxon>
        <taxon>Actinopterygii</taxon>
        <taxon>Neopterygii</taxon>
        <taxon>Teleostei</taxon>
        <taxon>Ostariophysi</taxon>
        <taxon>Cypriniformes</taxon>
        <taxon>Cyprinidae</taxon>
        <taxon>Labeoninae</taxon>
        <taxon>Labeonini</taxon>
        <taxon>Labeo</taxon>
    </lineage>
</organism>
<reference evidence="1 2" key="1">
    <citation type="submission" date="2022-01" db="EMBL/GenBank/DDBJ databases">
        <title>A high-quality chromosome-level genome assembly of rohu carp, Labeo rohita.</title>
        <authorList>
            <person name="Arick M.A. II"/>
            <person name="Hsu C.-Y."/>
            <person name="Magbanua Z."/>
            <person name="Pechanova O."/>
            <person name="Grover C."/>
            <person name="Miller E."/>
            <person name="Thrash A."/>
            <person name="Ezzel L."/>
            <person name="Alam S."/>
            <person name="Benzie J."/>
            <person name="Hamilton M."/>
            <person name="Karsi A."/>
            <person name="Lawrence M.L."/>
            <person name="Peterson D.G."/>
        </authorList>
    </citation>
    <scope>NUCLEOTIDE SEQUENCE [LARGE SCALE GENOMIC DNA]</scope>
    <source>
        <strain evidence="2">BAU-BD-2019</strain>
        <tissue evidence="1">Blood</tissue>
    </source>
</reference>
<evidence type="ECO:0000313" key="1">
    <source>
        <dbReference type="EMBL" id="KAI2667380.1"/>
    </source>
</evidence>
<dbReference type="GO" id="GO:0008168">
    <property type="term" value="F:methyltransferase activity"/>
    <property type="evidence" value="ECO:0007669"/>
    <property type="project" value="UniProtKB-KW"/>
</dbReference>
<dbReference type="GO" id="GO:0032259">
    <property type="term" value="P:methylation"/>
    <property type="evidence" value="ECO:0007669"/>
    <property type="project" value="UniProtKB-KW"/>
</dbReference>
<dbReference type="Proteomes" id="UP000830375">
    <property type="component" value="Unassembled WGS sequence"/>
</dbReference>
<evidence type="ECO:0000313" key="2">
    <source>
        <dbReference type="Proteomes" id="UP000830375"/>
    </source>
</evidence>
<dbReference type="EMBL" id="JACTAM010000002">
    <property type="protein sequence ID" value="KAI2667380.1"/>
    <property type="molecule type" value="Genomic_DNA"/>
</dbReference>
<keyword evidence="2" id="KW-1185">Reference proteome</keyword>
<comment type="caution">
    <text evidence="1">The sequence shown here is derived from an EMBL/GenBank/DDBJ whole genome shotgun (WGS) entry which is preliminary data.</text>
</comment>
<accession>A0ABQ8MXD1</accession>
<gene>
    <name evidence="1" type="ORF">H4Q32_003846</name>
</gene>
<keyword evidence="1" id="KW-0808">Transferase</keyword>
<dbReference type="PANTHER" id="PTHR35617:SF3">
    <property type="entry name" value="CORE-BINDING (CB) DOMAIN-CONTAINING PROTEIN"/>
    <property type="match status" value="1"/>
</dbReference>
<name>A0ABQ8MXD1_LABRO</name>
<dbReference type="PANTHER" id="PTHR35617">
    <property type="entry name" value="PHAGE_INTEGRASE DOMAIN-CONTAINING PROTEIN"/>
    <property type="match status" value="1"/>
</dbReference>
<keyword evidence="1" id="KW-0489">Methyltransferase</keyword>